<gene>
    <name evidence="3" type="ORF">JN11_02366</name>
</gene>
<dbReference type="AlphaFoldDB" id="A0A562U4B2"/>
<name>A0A562U4B2_9SPHI</name>
<evidence type="ECO:0000259" key="2">
    <source>
        <dbReference type="Pfam" id="PF13568"/>
    </source>
</evidence>
<sequence>MDVLNKYCMKKVIFFAICLLVAGSVSAQGYYYGPRPVRRPPPRRQSDDFYKVRVGIAGGLSIADAYSAYNAGYSTGSIAAFNVGLTLDIPIAYPLSFAPEVLFSQKGYTAQTTDGNFTQRSNFIDVPLLAKFRLSPFVNFVIGPQISFPISTSNTYDNGFTQTAQQNYSTTSDSPVLGGVVGVGFDLNRNVELRFRYTYDLQETNDNSYYIPGYRNETWQIGLGFKFQ</sequence>
<feature type="signal peptide" evidence="1">
    <location>
        <begin position="1"/>
        <end position="27"/>
    </location>
</feature>
<evidence type="ECO:0000313" key="3">
    <source>
        <dbReference type="EMBL" id="TWI99950.1"/>
    </source>
</evidence>
<keyword evidence="4" id="KW-1185">Reference proteome</keyword>
<dbReference type="Pfam" id="PF13568">
    <property type="entry name" value="OMP_b-brl_2"/>
    <property type="match status" value="1"/>
</dbReference>
<protein>
    <submittedName>
        <fullName evidence="3">Outer membrane protein with beta-barrel domain</fullName>
    </submittedName>
</protein>
<evidence type="ECO:0000256" key="1">
    <source>
        <dbReference type="SAM" id="SignalP"/>
    </source>
</evidence>
<accession>A0A562U4B2</accession>
<reference evidence="3 4" key="1">
    <citation type="submission" date="2019-07" db="EMBL/GenBank/DDBJ databases">
        <title>Genomic Encyclopedia of Archaeal and Bacterial Type Strains, Phase II (KMG-II): from individual species to whole genera.</title>
        <authorList>
            <person name="Goeker M."/>
        </authorList>
    </citation>
    <scope>NUCLEOTIDE SEQUENCE [LARGE SCALE GENOMIC DNA]</scope>
    <source>
        <strain evidence="3 4">ATCC BAA-1854</strain>
    </source>
</reference>
<dbReference type="EMBL" id="VLLI01000006">
    <property type="protein sequence ID" value="TWI99950.1"/>
    <property type="molecule type" value="Genomic_DNA"/>
</dbReference>
<dbReference type="Proteomes" id="UP000317010">
    <property type="component" value="Unassembled WGS sequence"/>
</dbReference>
<dbReference type="InterPro" id="IPR025665">
    <property type="entry name" value="Beta-barrel_OMP_2"/>
</dbReference>
<proteinExistence type="predicted"/>
<feature type="chain" id="PRO_5022039573" evidence="1">
    <location>
        <begin position="28"/>
        <end position="228"/>
    </location>
</feature>
<keyword evidence="1" id="KW-0732">Signal</keyword>
<organism evidence="3 4">
    <name type="scientific">Mucilaginibacter frigoritolerans</name>
    <dbReference type="NCBI Taxonomy" id="652788"/>
    <lineage>
        <taxon>Bacteria</taxon>
        <taxon>Pseudomonadati</taxon>
        <taxon>Bacteroidota</taxon>
        <taxon>Sphingobacteriia</taxon>
        <taxon>Sphingobacteriales</taxon>
        <taxon>Sphingobacteriaceae</taxon>
        <taxon>Mucilaginibacter</taxon>
    </lineage>
</organism>
<evidence type="ECO:0000313" key="4">
    <source>
        <dbReference type="Proteomes" id="UP000317010"/>
    </source>
</evidence>
<feature type="domain" description="Outer membrane protein beta-barrel" evidence="2">
    <location>
        <begin position="51"/>
        <end position="201"/>
    </location>
</feature>
<comment type="caution">
    <text evidence="3">The sequence shown here is derived from an EMBL/GenBank/DDBJ whole genome shotgun (WGS) entry which is preliminary data.</text>
</comment>